<dbReference type="AlphaFoldDB" id="A0A3B7MI12"/>
<keyword evidence="1" id="KW-0489">Methyltransferase</keyword>
<name>A0A3B7MI12_9BACT</name>
<sequence length="222" mass="26189">MSLFQKILRRIEVTLLYFLGKARGVFAPGRFGIKRGYRHRKEEVFWDDTQHTDECQKEVYELARFYLDKYGYRQVLDIGCGSGYKLMQQFADYPTVGVEVGTTYAFLQQKYPDRIWVNAAQPDQIPRQTDLIICSDVIEHVVNPDELLQLINKIDFKLLFLSTPDRDLVRGWYSYGPAENKCHIREWNTKEFRRYVGAHFNIISHQITHIEDATQLLICKKK</sequence>
<dbReference type="Gene3D" id="3.40.50.150">
    <property type="entry name" value="Vaccinia Virus protein VP39"/>
    <property type="match status" value="1"/>
</dbReference>
<keyword evidence="1" id="KW-0808">Transferase</keyword>
<gene>
    <name evidence="1" type="ORF">D3H65_02135</name>
</gene>
<dbReference type="OrthoDB" id="2592041at2"/>
<keyword evidence="2" id="KW-1185">Reference proteome</keyword>
<reference evidence="1 2" key="1">
    <citation type="submission" date="2018-09" db="EMBL/GenBank/DDBJ databases">
        <title>Genome sequencing of strain 6GH32-13.</title>
        <authorList>
            <person name="Weon H.-Y."/>
            <person name="Heo J."/>
            <person name="Kwon S.-W."/>
        </authorList>
    </citation>
    <scope>NUCLEOTIDE SEQUENCE [LARGE SCALE GENOMIC DNA]</scope>
    <source>
        <strain evidence="1 2">5GH32-13</strain>
    </source>
</reference>
<dbReference type="RefSeq" id="WP_119048677.1">
    <property type="nucleotide sequence ID" value="NZ_CP032157.1"/>
</dbReference>
<evidence type="ECO:0000313" key="1">
    <source>
        <dbReference type="EMBL" id="AXY72839.1"/>
    </source>
</evidence>
<dbReference type="Proteomes" id="UP000263900">
    <property type="component" value="Chromosome"/>
</dbReference>
<dbReference type="GO" id="GO:0032259">
    <property type="term" value="P:methylation"/>
    <property type="evidence" value="ECO:0007669"/>
    <property type="project" value="UniProtKB-KW"/>
</dbReference>
<proteinExistence type="predicted"/>
<organism evidence="1 2">
    <name type="scientific">Paraflavitalea soli</name>
    <dbReference type="NCBI Taxonomy" id="2315862"/>
    <lineage>
        <taxon>Bacteria</taxon>
        <taxon>Pseudomonadati</taxon>
        <taxon>Bacteroidota</taxon>
        <taxon>Chitinophagia</taxon>
        <taxon>Chitinophagales</taxon>
        <taxon>Chitinophagaceae</taxon>
        <taxon>Paraflavitalea</taxon>
    </lineage>
</organism>
<dbReference type="Pfam" id="PF13489">
    <property type="entry name" value="Methyltransf_23"/>
    <property type="match status" value="1"/>
</dbReference>
<dbReference type="InterPro" id="IPR029063">
    <property type="entry name" value="SAM-dependent_MTases_sf"/>
</dbReference>
<dbReference type="KEGG" id="pseg:D3H65_02135"/>
<accession>A0A3B7MI12</accession>
<dbReference type="EMBL" id="CP032157">
    <property type="protein sequence ID" value="AXY72839.1"/>
    <property type="molecule type" value="Genomic_DNA"/>
</dbReference>
<evidence type="ECO:0000313" key="2">
    <source>
        <dbReference type="Proteomes" id="UP000263900"/>
    </source>
</evidence>
<protein>
    <submittedName>
        <fullName evidence="1">Methyltransferase domain-containing protein</fullName>
    </submittedName>
</protein>
<dbReference type="GO" id="GO:0008168">
    <property type="term" value="F:methyltransferase activity"/>
    <property type="evidence" value="ECO:0007669"/>
    <property type="project" value="UniProtKB-KW"/>
</dbReference>
<dbReference type="SUPFAM" id="SSF53335">
    <property type="entry name" value="S-adenosyl-L-methionine-dependent methyltransferases"/>
    <property type="match status" value="1"/>
</dbReference>